<reference evidence="3 4" key="2">
    <citation type="journal article" date="2013" name="Genome Announc.">
        <title>Genome Sequence of Growth-Improving Paenibacillus mucilaginosus Strain KNP414.</title>
        <authorList>
            <person name="Lu J.J."/>
            <person name="Wang J.F."/>
            <person name="Hu X.F."/>
        </authorList>
    </citation>
    <scope>NUCLEOTIDE SEQUENCE [LARGE SCALE GENOMIC DNA]</scope>
    <source>
        <strain evidence="3 4">KNP414</strain>
    </source>
</reference>
<evidence type="ECO:0000313" key="3">
    <source>
        <dbReference type="EMBL" id="AEI41665.1"/>
    </source>
</evidence>
<feature type="transmembrane region" description="Helical" evidence="1">
    <location>
        <begin position="88"/>
        <end position="105"/>
    </location>
</feature>
<evidence type="ECO:0000313" key="4">
    <source>
        <dbReference type="Proteomes" id="UP000006620"/>
    </source>
</evidence>
<feature type="domain" description="DUF1468" evidence="2">
    <location>
        <begin position="20"/>
        <end position="154"/>
    </location>
</feature>
<accession>F8FB22</accession>
<name>F8FB22_PAEMK</name>
<evidence type="ECO:0000259" key="2">
    <source>
        <dbReference type="Pfam" id="PF07331"/>
    </source>
</evidence>
<dbReference type="KEGG" id="pms:KNP414_03107"/>
<dbReference type="HOGENOM" id="CLU_118558_0_0_9"/>
<keyword evidence="1" id="KW-1133">Transmembrane helix</keyword>
<organism evidence="3 4">
    <name type="scientific">Paenibacillus mucilaginosus (strain KNP414)</name>
    <dbReference type="NCBI Taxonomy" id="1036673"/>
    <lineage>
        <taxon>Bacteria</taxon>
        <taxon>Bacillati</taxon>
        <taxon>Bacillota</taxon>
        <taxon>Bacilli</taxon>
        <taxon>Bacillales</taxon>
        <taxon>Paenibacillaceae</taxon>
        <taxon>Paenibacillus</taxon>
    </lineage>
</organism>
<dbReference type="EMBL" id="CP002869">
    <property type="protein sequence ID" value="AEI41665.1"/>
    <property type="molecule type" value="Genomic_DNA"/>
</dbReference>
<proteinExistence type="predicted"/>
<sequence>MKEGLRMKLLIRLGAHRTGALAAMGLGVLSLAEAVRLFPYRSDAWAGDHLVPGLLGALLLVLGALMLRGAGRPAGPAVFPQGTLRKQMLLVYAAMLLYTLTLPYLGYLTGTWIAGMLLLRWIGGYRWVFCLPVSAAVTAVLHVIFVGWLQMSFPAGIFTL</sequence>
<reference evidence="4" key="1">
    <citation type="submission" date="2011-06" db="EMBL/GenBank/DDBJ databases">
        <title>Complete genome sequence of Paenibacillus mucilaginosus KNP414.</title>
        <authorList>
            <person name="Wang J."/>
            <person name="Hu S."/>
            <person name="Hu X."/>
            <person name="Zhang B."/>
            <person name="Dong D."/>
            <person name="Zhang S."/>
            <person name="Zhao K."/>
            <person name="Wu D."/>
        </authorList>
    </citation>
    <scope>NUCLEOTIDE SEQUENCE [LARGE SCALE GENOMIC DNA]</scope>
    <source>
        <strain evidence="4">KNP414</strain>
    </source>
</reference>
<feature type="transmembrane region" description="Helical" evidence="1">
    <location>
        <begin position="50"/>
        <end position="67"/>
    </location>
</feature>
<dbReference type="InterPro" id="IPR009936">
    <property type="entry name" value="DUF1468"/>
</dbReference>
<dbReference type="PATRIC" id="fig|1036673.3.peg.2854"/>
<dbReference type="AlphaFoldDB" id="F8FB22"/>
<feature type="transmembrane region" description="Helical" evidence="1">
    <location>
        <begin position="125"/>
        <end position="149"/>
    </location>
</feature>
<evidence type="ECO:0000256" key="1">
    <source>
        <dbReference type="SAM" id="Phobius"/>
    </source>
</evidence>
<keyword evidence="1" id="KW-0472">Membrane</keyword>
<dbReference type="Proteomes" id="UP000006620">
    <property type="component" value="Chromosome"/>
</dbReference>
<keyword evidence="1" id="KW-0812">Transmembrane</keyword>
<protein>
    <recommendedName>
        <fullName evidence="2">DUF1468 domain-containing protein</fullName>
    </recommendedName>
</protein>
<dbReference type="Pfam" id="PF07331">
    <property type="entry name" value="TctB"/>
    <property type="match status" value="1"/>
</dbReference>
<gene>
    <name evidence="3" type="ordered locus">KNP414_03107</name>
</gene>